<feature type="region of interest" description="Disordered" evidence="1">
    <location>
        <begin position="1"/>
        <end position="154"/>
    </location>
</feature>
<sequence length="154" mass="14938">MSDKVHTPVPGNPASKGAPDGVSESPRSDTDGRVHGRSDGGESAGGAYPNPHEGKIDADTSPASQGGQTDIAYHGGGQAGEDGGSAGNAVAGSSGGGGTTIAADPDADRTPHSIAAEHGTIKVVETSGIAEAEATGKVGTDARYEHEQAKPGAG</sequence>
<dbReference type="RefSeq" id="WP_107933969.1">
    <property type="nucleotide sequence ID" value="NZ_PZZN01000003.1"/>
</dbReference>
<proteinExistence type="predicted"/>
<feature type="compositionally biased region" description="Basic and acidic residues" evidence="1">
    <location>
        <begin position="26"/>
        <end position="40"/>
    </location>
</feature>
<comment type="caution">
    <text evidence="2">The sequence shown here is derived from an EMBL/GenBank/DDBJ whole genome shotgun (WGS) entry which is preliminary data.</text>
</comment>
<organism evidence="2 3">
    <name type="scientific">Sphingomonas aerolata</name>
    <dbReference type="NCBI Taxonomy" id="185951"/>
    <lineage>
        <taxon>Bacteria</taxon>
        <taxon>Pseudomonadati</taxon>
        <taxon>Pseudomonadota</taxon>
        <taxon>Alphaproteobacteria</taxon>
        <taxon>Sphingomonadales</taxon>
        <taxon>Sphingomonadaceae</taxon>
        <taxon>Sphingomonas</taxon>
    </lineage>
</organism>
<feature type="compositionally biased region" description="Gly residues" evidence="1">
    <location>
        <begin position="74"/>
        <end position="86"/>
    </location>
</feature>
<evidence type="ECO:0000256" key="1">
    <source>
        <dbReference type="SAM" id="MobiDB-lite"/>
    </source>
</evidence>
<keyword evidence="3" id="KW-1185">Reference proteome</keyword>
<evidence type="ECO:0000313" key="3">
    <source>
        <dbReference type="Proteomes" id="UP000240996"/>
    </source>
</evidence>
<feature type="compositionally biased region" description="Basic and acidic residues" evidence="1">
    <location>
        <begin position="140"/>
        <end position="154"/>
    </location>
</feature>
<gene>
    <name evidence="2" type="ORF">C8J24_3255</name>
</gene>
<dbReference type="EMBL" id="PZZN01000003">
    <property type="protein sequence ID" value="PTM45038.1"/>
    <property type="molecule type" value="Genomic_DNA"/>
</dbReference>
<protein>
    <submittedName>
        <fullName evidence="2">Uncharacterized protein</fullName>
    </submittedName>
</protein>
<dbReference type="AlphaFoldDB" id="A0A2T4YNR5"/>
<accession>A0A2T4YNR5</accession>
<evidence type="ECO:0000313" key="2">
    <source>
        <dbReference type="EMBL" id="PTM45038.1"/>
    </source>
</evidence>
<reference evidence="2 3" key="1">
    <citation type="submission" date="2018-04" db="EMBL/GenBank/DDBJ databases">
        <title>Genomic Encyclopedia of Type Strains, Phase III (KMG-III): the genomes of soil and plant-associated and newly described type strains.</title>
        <authorList>
            <person name="Whitman W."/>
        </authorList>
    </citation>
    <scope>NUCLEOTIDE SEQUENCE [LARGE SCALE GENOMIC DNA]</scope>
    <source>
        <strain evidence="2 3">NW12</strain>
    </source>
</reference>
<dbReference type="Proteomes" id="UP000240996">
    <property type="component" value="Unassembled WGS sequence"/>
</dbReference>
<name>A0A2T4YNR5_9SPHN</name>